<dbReference type="Proteomes" id="UP000249886">
    <property type="component" value="Unassembled WGS sequence"/>
</dbReference>
<evidence type="ECO:0000313" key="4">
    <source>
        <dbReference type="EMBL" id="SPW23776.1"/>
    </source>
</evidence>
<feature type="transmembrane region" description="Helical" evidence="2">
    <location>
        <begin position="423"/>
        <end position="441"/>
    </location>
</feature>
<evidence type="ECO:0000256" key="2">
    <source>
        <dbReference type="SAM" id="Phobius"/>
    </source>
</evidence>
<keyword evidence="2" id="KW-1133">Transmembrane helix</keyword>
<dbReference type="Gene3D" id="2.60.40.420">
    <property type="entry name" value="Cupredoxins - blue copper proteins"/>
    <property type="match status" value="1"/>
</dbReference>
<dbReference type="InterPro" id="IPR028096">
    <property type="entry name" value="EfeO_Cupredoxin"/>
</dbReference>
<dbReference type="InterPro" id="IPR008972">
    <property type="entry name" value="Cupredoxin"/>
</dbReference>
<feature type="transmembrane region" description="Helical" evidence="2">
    <location>
        <begin position="273"/>
        <end position="299"/>
    </location>
</feature>
<evidence type="ECO:0000256" key="1">
    <source>
        <dbReference type="SAM" id="MobiDB-lite"/>
    </source>
</evidence>
<feature type="transmembrane region" description="Helical" evidence="2">
    <location>
        <begin position="104"/>
        <end position="123"/>
    </location>
</feature>
<evidence type="ECO:0000313" key="5">
    <source>
        <dbReference type="Proteomes" id="UP000249886"/>
    </source>
</evidence>
<dbReference type="AlphaFoldDB" id="A0A6H9XC52"/>
<feature type="transmembrane region" description="Helical" evidence="2">
    <location>
        <begin position="40"/>
        <end position="58"/>
    </location>
</feature>
<dbReference type="Pfam" id="PF13473">
    <property type="entry name" value="Cupredoxin_1"/>
    <property type="match status" value="1"/>
</dbReference>
<feature type="transmembrane region" description="Helical" evidence="2">
    <location>
        <begin position="16"/>
        <end position="34"/>
    </location>
</feature>
<feature type="transmembrane region" description="Helical" evidence="2">
    <location>
        <begin position="181"/>
        <end position="204"/>
    </location>
</feature>
<feature type="domain" description="EfeO-type cupredoxin-like" evidence="3">
    <location>
        <begin position="459"/>
        <end position="520"/>
    </location>
</feature>
<feature type="transmembrane region" description="Helical" evidence="2">
    <location>
        <begin position="352"/>
        <end position="370"/>
    </location>
</feature>
<feature type="transmembrane region" description="Helical" evidence="2">
    <location>
        <begin position="144"/>
        <end position="169"/>
    </location>
</feature>
<organism evidence="4 5">
    <name type="scientific">Corynebacterium matruchotii</name>
    <dbReference type="NCBI Taxonomy" id="43768"/>
    <lineage>
        <taxon>Bacteria</taxon>
        <taxon>Bacillati</taxon>
        <taxon>Actinomycetota</taxon>
        <taxon>Actinomycetes</taxon>
        <taxon>Mycobacteriales</taxon>
        <taxon>Corynebacteriaceae</taxon>
        <taxon>Corynebacterium</taxon>
    </lineage>
</organism>
<dbReference type="GeneID" id="84573395"/>
<dbReference type="EMBL" id="UARK01000001">
    <property type="protein sequence ID" value="SPW23776.1"/>
    <property type="molecule type" value="Genomic_DNA"/>
</dbReference>
<sequence>MNRLAKTAWHRKASKPVTVWMAALVLISLVHWALPNYRWVLIHMFTLGIVTNSIMLWSQHFTEKFLHHQLPEETRPWQLRRFAILNVGILLIITGQLTKNMFAQHWHVTAVGATVVGGSLAFHAGYLGRQYLQAKRGQRYAPSVIAYICSACCLPLGALAGAALAAGFPNPWQERLLLTHLILNILGFVGFAAIGSLMLLFPAIWRTQAHYERAPLTFALMSIGLTTAAGGALFGQGLIVAGGLVAYLIGIIIPIMSWGACVVTVLRDPRDRVTFAAVSVAAAPLWLCGTLIVLAYRAATDLGTTAISLPTMPFLIGFAAQLLIGVMSNILPSNIGGGPKATRTGMLVYDRAGLFRATLVNVGLACWLYTENSWLRVVLSILAMGSLAVFLVLTPFAVRAQLGVIRKTREPLPLAEKPKTNQITAALAVLALVIASFGGLVDGGSGGSSGVVTAGGTGKTTEVALDMKGLRFSPDVITVPAGNQLVLTVHNSDTMAHDLKFDNGAHTGRMNPGEQKRLEVGVISTDMAGWCTIAGHRAQGMEMTVKADTSGGSGSSSSGSNGSNGGGADTAKPTSAHKPTHPIQNGTDDSLEPITER</sequence>
<keyword evidence="2" id="KW-0812">Transmembrane</keyword>
<dbReference type="CDD" id="cd00920">
    <property type="entry name" value="Cupredoxin"/>
    <property type="match status" value="1"/>
</dbReference>
<dbReference type="RefSeq" id="WP_005525230.1">
    <property type="nucleotide sequence ID" value="NZ_CAJPQJ010000010.1"/>
</dbReference>
<feature type="transmembrane region" description="Helical" evidence="2">
    <location>
        <begin position="79"/>
        <end position="98"/>
    </location>
</feature>
<evidence type="ECO:0000259" key="3">
    <source>
        <dbReference type="Pfam" id="PF13473"/>
    </source>
</evidence>
<name>A0A6H9XC52_9CORY</name>
<feature type="transmembrane region" description="Helical" evidence="2">
    <location>
        <begin position="216"/>
        <end position="239"/>
    </location>
</feature>
<keyword evidence="2" id="KW-0472">Membrane</keyword>
<protein>
    <submittedName>
        <fullName evidence="4">Hypothetical membrane protein</fullName>
    </submittedName>
</protein>
<dbReference type="SUPFAM" id="SSF49503">
    <property type="entry name" value="Cupredoxins"/>
    <property type="match status" value="1"/>
</dbReference>
<proteinExistence type="predicted"/>
<feature type="region of interest" description="Disordered" evidence="1">
    <location>
        <begin position="546"/>
        <end position="597"/>
    </location>
</feature>
<comment type="caution">
    <text evidence="4">The sequence shown here is derived from an EMBL/GenBank/DDBJ whole genome shotgun (WGS) entry which is preliminary data.</text>
</comment>
<accession>A0A6H9XC52</accession>
<feature type="transmembrane region" description="Helical" evidence="2">
    <location>
        <begin position="311"/>
        <end position="331"/>
    </location>
</feature>
<reference evidence="4 5" key="1">
    <citation type="submission" date="2018-06" db="EMBL/GenBank/DDBJ databases">
        <authorList>
            <consortium name="Pathogen Informatics"/>
            <person name="Doyle S."/>
        </authorList>
    </citation>
    <scope>NUCLEOTIDE SEQUENCE [LARGE SCALE GENOMIC DNA]</scope>
    <source>
        <strain evidence="4 5">NCTC10254</strain>
    </source>
</reference>
<feature type="transmembrane region" description="Helical" evidence="2">
    <location>
        <begin position="376"/>
        <end position="402"/>
    </location>
</feature>
<feature type="transmembrane region" description="Helical" evidence="2">
    <location>
        <begin position="245"/>
        <end position="266"/>
    </location>
</feature>
<gene>
    <name evidence="4" type="ORF">NCTC10254_00134</name>
</gene>